<dbReference type="GO" id="GO:0005634">
    <property type="term" value="C:nucleus"/>
    <property type="evidence" value="ECO:0007669"/>
    <property type="project" value="TreeGrafter"/>
</dbReference>
<dbReference type="GO" id="GO:0051010">
    <property type="term" value="F:microtubule plus-end binding"/>
    <property type="evidence" value="ECO:0007669"/>
    <property type="project" value="TreeGrafter"/>
</dbReference>
<name>A0A7S4PUS1_9DINO</name>
<feature type="domain" description="CAP-Gly" evidence="5">
    <location>
        <begin position="249"/>
        <end position="291"/>
    </location>
</feature>
<dbReference type="PROSITE" id="PS50245">
    <property type="entry name" value="CAP_GLY_2"/>
    <property type="match status" value="1"/>
</dbReference>
<dbReference type="SMART" id="SM01052">
    <property type="entry name" value="CAP_GLY"/>
    <property type="match status" value="1"/>
</dbReference>
<organism evidence="6">
    <name type="scientific">Alexandrium monilatum</name>
    <dbReference type="NCBI Taxonomy" id="311494"/>
    <lineage>
        <taxon>Eukaryota</taxon>
        <taxon>Sar</taxon>
        <taxon>Alveolata</taxon>
        <taxon>Dinophyceae</taxon>
        <taxon>Gonyaulacales</taxon>
        <taxon>Pyrocystaceae</taxon>
        <taxon>Alexandrium</taxon>
    </lineage>
</organism>
<accession>A0A7S4PUS1</accession>
<dbReference type="EMBL" id="HBNR01004372">
    <property type="protein sequence ID" value="CAE4563288.1"/>
    <property type="molecule type" value="Transcribed_RNA"/>
</dbReference>
<gene>
    <name evidence="6" type="ORF">AMON00008_LOCUS2907</name>
</gene>
<dbReference type="GO" id="GO:0005737">
    <property type="term" value="C:cytoplasm"/>
    <property type="evidence" value="ECO:0007669"/>
    <property type="project" value="UniProtKB-SubCell"/>
</dbReference>
<dbReference type="SUPFAM" id="SSF54236">
    <property type="entry name" value="Ubiquitin-like"/>
    <property type="match status" value="1"/>
</dbReference>
<reference evidence="6" key="1">
    <citation type="submission" date="2021-01" db="EMBL/GenBank/DDBJ databases">
        <authorList>
            <person name="Corre E."/>
            <person name="Pelletier E."/>
            <person name="Niang G."/>
            <person name="Scheremetjew M."/>
            <person name="Finn R."/>
            <person name="Kale V."/>
            <person name="Holt S."/>
            <person name="Cochrane G."/>
            <person name="Meng A."/>
            <person name="Brown T."/>
            <person name="Cohen L."/>
        </authorList>
    </citation>
    <scope>NUCLEOTIDE SEQUENCE</scope>
    <source>
        <strain evidence="6">CCMP3105</strain>
    </source>
</reference>
<proteinExistence type="inferred from homology"/>
<protein>
    <recommendedName>
        <fullName evidence="5">CAP-Gly domain-containing protein</fullName>
    </recommendedName>
</protein>
<sequence>MALSVAQDSARKLRGRTHSSEAELPFLANMVTKEMAKNMPTVHQCEEMLALKEYVTARDSTRYDGLALGNLRLDVSHSNLIQRWHDILFAEEMTVMEVKEKLYRHGGTPVAWQELYLRRGGGDTIFLLDDSKTLRHYGAKSGMEIYIKDLDPHSLSKHGGLEDVSQVEKYVMPDEEYDKLKNSVRAQKRAACEAAERARAEGGGAAQEEEAQAPSPLEMTLEEAAAAFPLGGRCECDPGARRGEISYVGPLAGVKSIWVGVRLDEPQGQNDGTKDGKSYFECRPKYGCFAKPANVRVGDYPERDPFASDDEF</sequence>
<dbReference type="AlphaFoldDB" id="A0A7S4PUS1"/>
<dbReference type="Pfam" id="PF01302">
    <property type="entry name" value="CAP_GLY"/>
    <property type="match status" value="1"/>
</dbReference>
<comment type="similarity">
    <text evidence="4">Belongs to the TBCB family.</text>
</comment>
<evidence type="ECO:0000256" key="1">
    <source>
        <dbReference type="ARBA" id="ARBA00004496"/>
    </source>
</evidence>
<evidence type="ECO:0000256" key="3">
    <source>
        <dbReference type="ARBA" id="ARBA00023186"/>
    </source>
</evidence>
<dbReference type="GO" id="GO:0031122">
    <property type="term" value="P:cytoplasmic microtubule organization"/>
    <property type="evidence" value="ECO:0007669"/>
    <property type="project" value="TreeGrafter"/>
</dbReference>
<dbReference type="GO" id="GO:0007021">
    <property type="term" value="P:tubulin complex assembly"/>
    <property type="evidence" value="ECO:0007669"/>
    <property type="project" value="InterPro"/>
</dbReference>
<dbReference type="InterPro" id="IPR000938">
    <property type="entry name" value="CAP-Gly_domain"/>
</dbReference>
<dbReference type="InterPro" id="IPR000626">
    <property type="entry name" value="Ubiquitin-like_dom"/>
</dbReference>
<dbReference type="GO" id="GO:0007023">
    <property type="term" value="P:post-chaperonin tubulin folding pathway"/>
    <property type="evidence" value="ECO:0007669"/>
    <property type="project" value="InterPro"/>
</dbReference>
<dbReference type="Gene3D" id="2.30.30.190">
    <property type="entry name" value="CAP Gly-rich-like domain"/>
    <property type="match status" value="1"/>
</dbReference>
<dbReference type="GO" id="GO:0035371">
    <property type="term" value="C:microtubule plus-end"/>
    <property type="evidence" value="ECO:0007669"/>
    <property type="project" value="TreeGrafter"/>
</dbReference>
<evidence type="ECO:0000259" key="5">
    <source>
        <dbReference type="PROSITE" id="PS50245"/>
    </source>
</evidence>
<dbReference type="PANTHER" id="PTHR18916:SF85">
    <property type="entry name" value="TUBULIN-FOLDING COFACTOR B"/>
    <property type="match status" value="1"/>
</dbReference>
<dbReference type="InterPro" id="IPR045172">
    <property type="entry name" value="TBCB_Ubl"/>
</dbReference>
<comment type="subcellular location">
    <subcellularLocation>
        <location evidence="1">Cytoplasm</location>
    </subcellularLocation>
</comment>
<evidence type="ECO:0000256" key="2">
    <source>
        <dbReference type="ARBA" id="ARBA00022490"/>
    </source>
</evidence>
<evidence type="ECO:0000256" key="4">
    <source>
        <dbReference type="ARBA" id="ARBA00025779"/>
    </source>
</evidence>
<dbReference type="PANTHER" id="PTHR18916">
    <property type="entry name" value="DYNACTIN 1-RELATED MICROTUBULE-BINDING"/>
    <property type="match status" value="1"/>
</dbReference>
<dbReference type="Pfam" id="PF14560">
    <property type="entry name" value="Ubiquitin_2"/>
    <property type="match status" value="1"/>
</dbReference>
<dbReference type="Gene3D" id="3.10.20.90">
    <property type="entry name" value="Phosphatidylinositol 3-kinase Catalytic Subunit, Chain A, domain 1"/>
    <property type="match status" value="1"/>
</dbReference>
<dbReference type="GO" id="GO:0043014">
    <property type="term" value="F:alpha-tubulin binding"/>
    <property type="evidence" value="ECO:0007669"/>
    <property type="project" value="InterPro"/>
</dbReference>
<keyword evidence="3" id="KW-0143">Chaperone</keyword>
<dbReference type="InterPro" id="IPR029071">
    <property type="entry name" value="Ubiquitin-like_domsf"/>
</dbReference>
<dbReference type="InterPro" id="IPR036859">
    <property type="entry name" value="CAP-Gly_dom_sf"/>
</dbReference>
<keyword evidence="2" id="KW-0963">Cytoplasm</keyword>
<dbReference type="CDD" id="cd01789">
    <property type="entry name" value="Ubl_TBCB"/>
    <property type="match status" value="1"/>
</dbReference>
<evidence type="ECO:0000313" key="6">
    <source>
        <dbReference type="EMBL" id="CAE4563288.1"/>
    </source>
</evidence>
<dbReference type="SUPFAM" id="SSF74924">
    <property type="entry name" value="Cap-Gly domain"/>
    <property type="match status" value="1"/>
</dbReference>